<organism evidence="5">
    <name type="scientific">Arcella intermedia</name>
    <dbReference type="NCBI Taxonomy" id="1963864"/>
    <lineage>
        <taxon>Eukaryota</taxon>
        <taxon>Amoebozoa</taxon>
        <taxon>Tubulinea</taxon>
        <taxon>Elardia</taxon>
        <taxon>Arcellinida</taxon>
        <taxon>Sphaerothecina</taxon>
        <taxon>Arcellidae</taxon>
        <taxon>Arcella</taxon>
    </lineage>
</organism>
<dbReference type="GO" id="GO:0006814">
    <property type="term" value="P:sodium ion transport"/>
    <property type="evidence" value="ECO:0007669"/>
    <property type="project" value="InterPro"/>
</dbReference>
<feature type="domain" description="COMM" evidence="4">
    <location>
        <begin position="117"/>
        <end position="184"/>
    </location>
</feature>
<dbReference type="EMBL" id="GIBP01008474">
    <property type="protein sequence ID" value="NDV37443.1"/>
    <property type="molecule type" value="Transcribed_RNA"/>
</dbReference>
<comment type="similarity">
    <text evidence="3">Belongs to the COMM domain-containing protein 3 family.</text>
</comment>
<evidence type="ECO:0000256" key="2">
    <source>
        <dbReference type="ARBA" id="ARBA00093300"/>
    </source>
</evidence>
<comment type="function">
    <text evidence="2">Scaffold protein in the commander complex that is essential for endosomal recycling of transmembrane cargos; the commander complex is composed of the CCC subcomplex and the retriever subcomplex.</text>
</comment>
<dbReference type="PANTHER" id="PTHR31159:SF1">
    <property type="entry name" value="COMM DOMAIN-CONTAINING PROTEIN 3"/>
    <property type="match status" value="1"/>
</dbReference>
<reference evidence="5" key="1">
    <citation type="journal article" date="2020" name="J. Eukaryot. Microbiol.">
        <title>De novo Sequencing, Assembly and Annotation of the Transcriptome for the Free-Living Testate Amoeba Arcella intermedia.</title>
        <authorList>
            <person name="Ribeiro G.M."/>
            <person name="Porfirio-Sousa A.L."/>
            <person name="Maurer-Alcala X.X."/>
            <person name="Katz L.A."/>
            <person name="Lahr D.J.G."/>
        </authorList>
    </citation>
    <scope>NUCLEOTIDE SEQUENCE</scope>
</reference>
<protein>
    <recommendedName>
        <fullName evidence="1">COMM domain-containing protein 3</fullName>
    </recommendedName>
</protein>
<evidence type="ECO:0000259" key="4">
    <source>
        <dbReference type="PROSITE" id="PS51269"/>
    </source>
</evidence>
<evidence type="ECO:0000256" key="1">
    <source>
        <dbReference type="ARBA" id="ARBA00016548"/>
    </source>
</evidence>
<dbReference type="Pfam" id="PF07258">
    <property type="entry name" value="COMM_domain"/>
    <property type="match status" value="1"/>
</dbReference>
<dbReference type="InterPro" id="IPR017920">
    <property type="entry name" value="COMM"/>
</dbReference>
<dbReference type="AlphaFoldDB" id="A0A6B2LK83"/>
<dbReference type="PANTHER" id="PTHR31159">
    <property type="entry name" value="COMM DOMAIN-CONTAINING PROTEIN 3"/>
    <property type="match status" value="1"/>
</dbReference>
<dbReference type="PROSITE" id="PS51269">
    <property type="entry name" value="COMM"/>
    <property type="match status" value="1"/>
</dbReference>
<sequence length="187" mass="21209">MEVSPDVLRGTEAVAAFDEATYKAFVSTTFEVVVGKKKEEDLNSCVSNGFTLKVAYASLVSFIFEFAKLDLDPTSIQEFLTEHNFSESQSAHFISTFQLYLPTIRRQLASTSFHFPHIVDVEWRVDHTVKSDTLEKIGGPTFFVKLKVREKGLLKTVEFTANFEQMQDLVRKLKDATVSLERLDLSI</sequence>
<evidence type="ECO:0000256" key="3">
    <source>
        <dbReference type="ARBA" id="ARBA00093469"/>
    </source>
</evidence>
<accession>A0A6B2LK83</accession>
<evidence type="ECO:0000313" key="5">
    <source>
        <dbReference type="EMBL" id="NDV37443.1"/>
    </source>
</evidence>
<dbReference type="InterPro" id="IPR037355">
    <property type="entry name" value="COMMD3"/>
</dbReference>
<proteinExistence type="inferred from homology"/>
<name>A0A6B2LK83_9EUKA</name>
<dbReference type="Pfam" id="PF21672">
    <property type="entry name" value="COMM_HN"/>
    <property type="match status" value="1"/>
</dbReference>